<reference evidence="2" key="1">
    <citation type="journal article" date="2020" name="Fungal Divers.">
        <title>Resolving the Mortierellaceae phylogeny through synthesis of multi-gene phylogenetics and phylogenomics.</title>
        <authorList>
            <person name="Vandepol N."/>
            <person name="Liber J."/>
            <person name="Desiro A."/>
            <person name="Na H."/>
            <person name="Kennedy M."/>
            <person name="Barry K."/>
            <person name="Grigoriev I.V."/>
            <person name="Miller A.N."/>
            <person name="O'Donnell K."/>
            <person name="Stajich J.E."/>
            <person name="Bonito G."/>
        </authorList>
    </citation>
    <scope>NUCLEOTIDE SEQUENCE</scope>
    <source>
        <strain evidence="2">BC1065</strain>
    </source>
</reference>
<dbReference type="OrthoDB" id="2433694at2759"/>
<proteinExistence type="predicted"/>
<feature type="compositionally biased region" description="Low complexity" evidence="1">
    <location>
        <begin position="202"/>
        <end position="224"/>
    </location>
</feature>
<evidence type="ECO:0000313" key="3">
    <source>
        <dbReference type="Proteomes" id="UP000807716"/>
    </source>
</evidence>
<dbReference type="EMBL" id="JAAAJB010000278">
    <property type="protein sequence ID" value="KAG0259611.1"/>
    <property type="molecule type" value="Genomic_DNA"/>
</dbReference>
<feature type="region of interest" description="Disordered" evidence="1">
    <location>
        <begin position="1"/>
        <end position="25"/>
    </location>
</feature>
<sequence>MASPRNHPHTPQPVQAPSSIQSAQSFDREWSAQMQVLLTQLGEIERKGLLMFHKIEESFKHPYAQSEAMADTANLLSLLETLMAHAKSSGFGALSLQQLSGATSGTTAGVPGLVSAASTPAGTMTFMSPNSSGMTPRMMQTSLQNSQAAAAAAAAAAASTHPTATLTTSGGGDTIMTSPAPFPGSLTSTPTAMIMSPPPGPGHAAGASNTPAATGGGVPTTPQAMTMGQTAPTPGESGVPAATTTASQPSKVTVAQLTEARQTNVQALYAEKAKLKQHLRAAITMVK</sequence>
<comment type="caution">
    <text evidence="2">The sequence shown here is derived from an EMBL/GenBank/DDBJ whole genome shotgun (WGS) entry which is preliminary data.</text>
</comment>
<feature type="region of interest" description="Disordered" evidence="1">
    <location>
        <begin position="162"/>
        <end position="250"/>
    </location>
</feature>
<name>A0A9P6Q7C4_9FUNG</name>
<accession>A0A9P6Q7C4</accession>
<keyword evidence="3" id="KW-1185">Reference proteome</keyword>
<protein>
    <submittedName>
        <fullName evidence="2">Uncharacterized protein</fullName>
    </submittedName>
</protein>
<dbReference type="Proteomes" id="UP000807716">
    <property type="component" value="Unassembled WGS sequence"/>
</dbReference>
<organism evidence="2 3">
    <name type="scientific">Actinomortierella ambigua</name>
    <dbReference type="NCBI Taxonomy" id="1343610"/>
    <lineage>
        <taxon>Eukaryota</taxon>
        <taxon>Fungi</taxon>
        <taxon>Fungi incertae sedis</taxon>
        <taxon>Mucoromycota</taxon>
        <taxon>Mortierellomycotina</taxon>
        <taxon>Mortierellomycetes</taxon>
        <taxon>Mortierellales</taxon>
        <taxon>Mortierellaceae</taxon>
        <taxon>Actinomortierella</taxon>
    </lineage>
</organism>
<feature type="compositionally biased region" description="Polar residues" evidence="1">
    <location>
        <begin position="12"/>
        <end position="25"/>
    </location>
</feature>
<gene>
    <name evidence="2" type="ORF">DFQ27_003967</name>
</gene>
<evidence type="ECO:0000256" key="1">
    <source>
        <dbReference type="SAM" id="MobiDB-lite"/>
    </source>
</evidence>
<evidence type="ECO:0000313" key="2">
    <source>
        <dbReference type="EMBL" id="KAG0259611.1"/>
    </source>
</evidence>
<dbReference type="AlphaFoldDB" id="A0A9P6Q7C4"/>